<dbReference type="EMBL" id="JBHSDC010000002">
    <property type="protein sequence ID" value="MFC4230427.1"/>
    <property type="molecule type" value="Genomic_DNA"/>
</dbReference>
<keyword evidence="1" id="KW-0812">Transmembrane</keyword>
<feature type="transmembrane region" description="Helical" evidence="1">
    <location>
        <begin position="66"/>
        <end position="88"/>
    </location>
</feature>
<name>A0ABV8PR05_9BACT</name>
<dbReference type="Proteomes" id="UP001595906">
    <property type="component" value="Unassembled WGS sequence"/>
</dbReference>
<reference evidence="3" key="1">
    <citation type="journal article" date="2019" name="Int. J. Syst. Evol. Microbiol.">
        <title>The Global Catalogue of Microorganisms (GCM) 10K type strain sequencing project: providing services to taxonomists for standard genome sequencing and annotation.</title>
        <authorList>
            <consortium name="The Broad Institute Genomics Platform"/>
            <consortium name="The Broad Institute Genome Sequencing Center for Infectious Disease"/>
            <person name="Wu L."/>
            <person name="Ma J."/>
        </authorList>
    </citation>
    <scope>NUCLEOTIDE SEQUENCE [LARGE SCALE GENOMIC DNA]</scope>
    <source>
        <strain evidence="3">CECT 8010</strain>
    </source>
</reference>
<protein>
    <recommendedName>
        <fullName evidence="4">ATP synthase protein I</fullName>
    </recommendedName>
</protein>
<proteinExistence type="predicted"/>
<evidence type="ECO:0000313" key="3">
    <source>
        <dbReference type="Proteomes" id="UP001595906"/>
    </source>
</evidence>
<organism evidence="2 3">
    <name type="scientific">Parasediminibacterium paludis</name>
    <dbReference type="NCBI Taxonomy" id="908966"/>
    <lineage>
        <taxon>Bacteria</taxon>
        <taxon>Pseudomonadati</taxon>
        <taxon>Bacteroidota</taxon>
        <taxon>Chitinophagia</taxon>
        <taxon>Chitinophagales</taxon>
        <taxon>Chitinophagaceae</taxon>
        <taxon>Parasediminibacterium</taxon>
    </lineage>
</organism>
<sequence length="131" mass="14382">MAFVKEKSILILFVLVTILALAFGAQLDAMKINHWVILGANLLLFAISMFTLFMHQASVKSANPKAFINSVMVGMIVKLLVIGAAILLYVNKASGNKSVYAVYTGMFLYLVYTVLEVKIALQLNKKPNANN</sequence>
<keyword evidence="3" id="KW-1185">Reference proteome</keyword>
<gene>
    <name evidence="2" type="ORF">ACFOW1_00890</name>
</gene>
<feature type="transmembrane region" description="Helical" evidence="1">
    <location>
        <begin position="34"/>
        <end position="54"/>
    </location>
</feature>
<evidence type="ECO:0000313" key="2">
    <source>
        <dbReference type="EMBL" id="MFC4230427.1"/>
    </source>
</evidence>
<comment type="caution">
    <text evidence="2">The sequence shown here is derived from an EMBL/GenBank/DDBJ whole genome shotgun (WGS) entry which is preliminary data.</text>
</comment>
<evidence type="ECO:0008006" key="4">
    <source>
        <dbReference type="Google" id="ProtNLM"/>
    </source>
</evidence>
<keyword evidence="1" id="KW-0472">Membrane</keyword>
<dbReference type="RefSeq" id="WP_379011572.1">
    <property type="nucleotide sequence ID" value="NZ_JBHSDC010000002.1"/>
</dbReference>
<evidence type="ECO:0000256" key="1">
    <source>
        <dbReference type="SAM" id="Phobius"/>
    </source>
</evidence>
<keyword evidence="1" id="KW-1133">Transmembrane helix</keyword>
<accession>A0ABV8PR05</accession>
<feature type="transmembrane region" description="Helical" evidence="1">
    <location>
        <begin position="100"/>
        <end position="121"/>
    </location>
</feature>